<evidence type="ECO:0000256" key="3">
    <source>
        <dbReference type="ARBA" id="ARBA00022630"/>
    </source>
</evidence>
<dbReference type="PANTHER" id="PTHR11985:SF15">
    <property type="entry name" value="GLYCEROL-3-PHOSPHATE DEHYDROGENASE, MITOCHONDRIAL"/>
    <property type="match status" value="1"/>
</dbReference>
<dbReference type="PRINTS" id="PR01001">
    <property type="entry name" value="FADG3PDH"/>
</dbReference>
<organism evidence="9 10">
    <name type="scientific">Thalassospira marina</name>
    <dbReference type="NCBI Taxonomy" id="2048283"/>
    <lineage>
        <taxon>Bacteria</taxon>
        <taxon>Pseudomonadati</taxon>
        <taxon>Pseudomonadota</taxon>
        <taxon>Alphaproteobacteria</taxon>
        <taxon>Rhodospirillales</taxon>
        <taxon>Thalassospiraceae</taxon>
        <taxon>Thalassospira</taxon>
    </lineage>
</organism>
<dbReference type="Gene3D" id="6.10.250.1890">
    <property type="match status" value="1"/>
</dbReference>
<dbReference type="RefSeq" id="WP_101263820.1">
    <property type="nucleotide sequence ID" value="NZ_NWTK01000001.1"/>
</dbReference>
<dbReference type="GO" id="GO:0009331">
    <property type="term" value="C:glycerol-3-phosphate dehydrogenase (FAD) complex"/>
    <property type="evidence" value="ECO:0007669"/>
    <property type="project" value="UniProtKB-UniRule"/>
</dbReference>
<dbReference type="Pfam" id="PF16901">
    <property type="entry name" value="DAO_C"/>
    <property type="match status" value="1"/>
</dbReference>
<feature type="domain" description="FAD dependent oxidoreductase" evidence="7">
    <location>
        <begin position="6"/>
        <end position="327"/>
    </location>
</feature>
<name>A0A2N3KZA8_9PROT</name>
<dbReference type="OrthoDB" id="9766796at2"/>
<dbReference type="Gene3D" id="1.10.8.870">
    <property type="entry name" value="Alpha-glycerophosphate oxidase, cap domain"/>
    <property type="match status" value="1"/>
</dbReference>
<dbReference type="PROSITE" id="PS00977">
    <property type="entry name" value="FAD_G3PDH_1"/>
    <property type="match status" value="1"/>
</dbReference>
<sequence length="506" mass="55676">MSEQYDLLVVGGGINGAGIARDAAGRGLSVLLVEQGDLASATSSSSTKLIHGGLRYLEHYEFRLVREALQEREVLLAAAPHIIWPLTFVLPHHQGLRPKWMLRAGLFLYDHLAKRKRLPASRAVSFRGTPEGAPIKPAFTSGFAYADCWVDDARLVVLNALDAQSRGAIIETQTRCEALSRQNRQWLATITSSKNGPRTITARAIVNAAGPWVTGMVKQAGLGAKAAGLRLVKGSHIVVPRIHPHDHCYIFQNQDGRIAFAIPYQRDYTLIGTTDIPYDGDPAQVAISKDEITYLLELVNGYLATPVKREDVVWDYSGVRPLYDDKNSSASAVTRDYLFDLDRGDTGEQAPILSIYGGKITTYRRLAEHALQKLAPCLGNRTGDWTAQATLPGGDIPRGDFGAFLANCTAKLPWLDKSILQRWARCYGTRLFAMLGAAQGVSDLGPEIAPGLYEIELRFLMKTEWACCADDVLWRRTKLGLGMKQADIDAVTNWFNDIDASRKVAQ</sequence>
<evidence type="ECO:0000313" key="9">
    <source>
        <dbReference type="EMBL" id="PKR55827.1"/>
    </source>
</evidence>
<dbReference type="InterPro" id="IPR031656">
    <property type="entry name" value="DAO_C"/>
</dbReference>
<dbReference type="InterPro" id="IPR036188">
    <property type="entry name" value="FAD/NAD-bd_sf"/>
</dbReference>
<dbReference type="PANTHER" id="PTHR11985">
    <property type="entry name" value="GLYCEROL-3-PHOSPHATE DEHYDROGENASE"/>
    <property type="match status" value="1"/>
</dbReference>
<dbReference type="InterPro" id="IPR006076">
    <property type="entry name" value="FAD-dep_OxRdtase"/>
</dbReference>
<dbReference type="EC" id="1.1.5.3" evidence="6"/>
<gene>
    <name evidence="9" type="ORF">COO20_00970</name>
</gene>
<comment type="caution">
    <text evidence="9">The sequence shown here is derived from an EMBL/GenBank/DDBJ whole genome shotgun (WGS) entry which is preliminary data.</text>
</comment>
<evidence type="ECO:0000256" key="6">
    <source>
        <dbReference type="RuleBase" id="RU361217"/>
    </source>
</evidence>
<evidence type="ECO:0000259" key="7">
    <source>
        <dbReference type="Pfam" id="PF01266"/>
    </source>
</evidence>
<dbReference type="Pfam" id="PF01266">
    <property type="entry name" value="DAO"/>
    <property type="match status" value="1"/>
</dbReference>
<dbReference type="NCBIfam" id="NF008899">
    <property type="entry name" value="PRK12266.1"/>
    <property type="match status" value="1"/>
</dbReference>
<dbReference type="InterPro" id="IPR000447">
    <property type="entry name" value="G3P_DH_FAD-dep"/>
</dbReference>
<feature type="domain" description="Alpha-glycerophosphate oxidase C-terminal" evidence="8">
    <location>
        <begin position="386"/>
        <end position="491"/>
    </location>
</feature>
<comment type="catalytic activity">
    <reaction evidence="6">
        <text>a quinone + sn-glycerol 3-phosphate = dihydroxyacetone phosphate + a quinol</text>
        <dbReference type="Rhea" id="RHEA:18977"/>
        <dbReference type="ChEBI" id="CHEBI:24646"/>
        <dbReference type="ChEBI" id="CHEBI:57597"/>
        <dbReference type="ChEBI" id="CHEBI:57642"/>
        <dbReference type="ChEBI" id="CHEBI:132124"/>
        <dbReference type="EC" id="1.1.5.3"/>
    </reaction>
</comment>
<dbReference type="SUPFAM" id="SSF51905">
    <property type="entry name" value="FAD/NAD(P)-binding domain"/>
    <property type="match status" value="1"/>
</dbReference>
<dbReference type="Gene3D" id="3.30.9.10">
    <property type="entry name" value="D-Amino Acid Oxidase, subunit A, domain 2"/>
    <property type="match status" value="1"/>
</dbReference>
<accession>A0A2N3KZA8</accession>
<dbReference type="PROSITE" id="PS00978">
    <property type="entry name" value="FAD_G3PDH_2"/>
    <property type="match status" value="1"/>
</dbReference>
<dbReference type="GO" id="GO:0046168">
    <property type="term" value="P:glycerol-3-phosphate catabolic process"/>
    <property type="evidence" value="ECO:0007669"/>
    <property type="project" value="TreeGrafter"/>
</dbReference>
<proteinExistence type="inferred from homology"/>
<dbReference type="AlphaFoldDB" id="A0A2N3KZA8"/>
<dbReference type="GO" id="GO:0004368">
    <property type="term" value="F:glycerol-3-phosphate dehydrogenase (quinone) activity"/>
    <property type="evidence" value="ECO:0007669"/>
    <property type="project" value="UniProtKB-EC"/>
</dbReference>
<evidence type="ECO:0000256" key="4">
    <source>
        <dbReference type="ARBA" id="ARBA00022827"/>
    </source>
</evidence>
<dbReference type="Gene3D" id="3.50.50.60">
    <property type="entry name" value="FAD/NAD(P)-binding domain"/>
    <property type="match status" value="1"/>
</dbReference>
<comment type="cofactor">
    <cofactor evidence="1 6">
        <name>FAD</name>
        <dbReference type="ChEBI" id="CHEBI:57692"/>
    </cofactor>
</comment>
<dbReference type="NCBIfam" id="NF009906">
    <property type="entry name" value="PRK13369.1"/>
    <property type="match status" value="1"/>
</dbReference>
<dbReference type="EMBL" id="NWTK01000001">
    <property type="protein sequence ID" value="PKR55827.1"/>
    <property type="molecule type" value="Genomic_DNA"/>
</dbReference>
<dbReference type="Proteomes" id="UP000233597">
    <property type="component" value="Unassembled WGS sequence"/>
</dbReference>
<evidence type="ECO:0000256" key="5">
    <source>
        <dbReference type="ARBA" id="ARBA00023002"/>
    </source>
</evidence>
<dbReference type="InterPro" id="IPR038299">
    <property type="entry name" value="DAO_C_sf"/>
</dbReference>
<evidence type="ECO:0000313" key="10">
    <source>
        <dbReference type="Proteomes" id="UP000233597"/>
    </source>
</evidence>
<keyword evidence="4" id="KW-0274">FAD</keyword>
<keyword evidence="5 6" id="KW-0560">Oxidoreductase</keyword>
<protein>
    <recommendedName>
        <fullName evidence="6">Glycerol-3-phosphate dehydrogenase</fullName>
        <ecNumber evidence="6">1.1.5.3</ecNumber>
    </recommendedName>
</protein>
<keyword evidence="3 6" id="KW-0285">Flavoprotein</keyword>
<evidence type="ECO:0000256" key="1">
    <source>
        <dbReference type="ARBA" id="ARBA00001974"/>
    </source>
</evidence>
<evidence type="ECO:0000256" key="2">
    <source>
        <dbReference type="ARBA" id="ARBA00007330"/>
    </source>
</evidence>
<evidence type="ECO:0000259" key="8">
    <source>
        <dbReference type="Pfam" id="PF16901"/>
    </source>
</evidence>
<reference evidence="9 10" key="1">
    <citation type="submission" date="2017-09" db="EMBL/GenBank/DDBJ databases">
        <title>Biodiversity and function of Thalassospira species in the particle-attached aromatic-hydrocarbon-degrading consortia from the surface seawater of the South China Sea.</title>
        <authorList>
            <person name="Dong C."/>
            <person name="Liu R."/>
            <person name="Shao Z."/>
        </authorList>
    </citation>
    <scope>NUCLEOTIDE SEQUENCE [LARGE SCALE GENOMIC DNA]</scope>
    <source>
        <strain evidence="9 10">CSC1P2</strain>
    </source>
</reference>
<comment type="similarity">
    <text evidence="2 6">Belongs to the FAD-dependent glycerol-3-phosphate dehydrogenase family.</text>
</comment>